<feature type="non-terminal residue" evidence="1">
    <location>
        <position position="1"/>
    </location>
</feature>
<name>X1UNK1_9ZZZZ</name>
<dbReference type="AlphaFoldDB" id="X1UNK1"/>
<evidence type="ECO:0000313" key="1">
    <source>
        <dbReference type="EMBL" id="GAJ19084.1"/>
    </source>
</evidence>
<proteinExistence type="predicted"/>
<protein>
    <submittedName>
        <fullName evidence="1">Uncharacterized protein</fullName>
    </submittedName>
</protein>
<sequence length="40" mass="4941">GKYNLDISSLNLEKIDRKSCENILKRYPPKFEIYYKRYIK</sequence>
<reference evidence="1" key="1">
    <citation type="journal article" date="2014" name="Front. Microbiol.">
        <title>High frequency of phylogenetically diverse reductive dehalogenase-homologous genes in deep subseafloor sedimentary metagenomes.</title>
        <authorList>
            <person name="Kawai M."/>
            <person name="Futagami T."/>
            <person name="Toyoda A."/>
            <person name="Takaki Y."/>
            <person name="Nishi S."/>
            <person name="Hori S."/>
            <person name="Arai W."/>
            <person name="Tsubouchi T."/>
            <person name="Morono Y."/>
            <person name="Uchiyama I."/>
            <person name="Ito T."/>
            <person name="Fujiyama A."/>
            <person name="Inagaki F."/>
            <person name="Takami H."/>
        </authorList>
    </citation>
    <scope>NUCLEOTIDE SEQUENCE</scope>
    <source>
        <strain evidence="1">Expedition CK06-06</strain>
    </source>
</reference>
<accession>X1UNK1</accession>
<organism evidence="1">
    <name type="scientific">marine sediment metagenome</name>
    <dbReference type="NCBI Taxonomy" id="412755"/>
    <lineage>
        <taxon>unclassified sequences</taxon>
        <taxon>metagenomes</taxon>
        <taxon>ecological metagenomes</taxon>
    </lineage>
</organism>
<gene>
    <name evidence="1" type="ORF">S12H4_61252</name>
</gene>
<dbReference type="EMBL" id="BARW01040594">
    <property type="protein sequence ID" value="GAJ19084.1"/>
    <property type="molecule type" value="Genomic_DNA"/>
</dbReference>
<comment type="caution">
    <text evidence="1">The sequence shown here is derived from an EMBL/GenBank/DDBJ whole genome shotgun (WGS) entry which is preliminary data.</text>
</comment>